<gene>
    <name evidence="1" type="ORF">LCGC14_0465920</name>
</gene>
<accession>A0A0F9VML6</accession>
<organism evidence="1">
    <name type="scientific">marine sediment metagenome</name>
    <dbReference type="NCBI Taxonomy" id="412755"/>
    <lineage>
        <taxon>unclassified sequences</taxon>
        <taxon>metagenomes</taxon>
        <taxon>ecological metagenomes</taxon>
    </lineage>
</organism>
<sequence>MKVYGMIILFILLVGISIAFISSQVVQTQVIELTEKVRDFFVEATKGNIVGQQTVNQFGENLDVGVVQEDIQSQGGILVFLQAAETMDIISTDTVNDISGGANAHSVLIKGLDENFTEIEEVVLLAAVVNTTVNEYIRIQTAEVQNVGTYGAENAGTISITASTAATLQLEIATGQSKSSSTHYTVPSGFDVIITSFSTTMDTGKAIDVLLHSRADADIVAGEMSPETIFRTFRGLATPVGRRSFGNLKFDEMTDLWFSAAVSSGGAGANVEVNYDFVQYAIGT</sequence>
<comment type="caution">
    <text evidence="1">The sequence shown here is derived from an EMBL/GenBank/DDBJ whole genome shotgun (WGS) entry which is preliminary data.</text>
</comment>
<proteinExistence type="predicted"/>
<name>A0A0F9VML6_9ZZZZ</name>
<evidence type="ECO:0000313" key="1">
    <source>
        <dbReference type="EMBL" id="KKN67038.1"/>
    </source>
</evidence>
<dbReference type="AlphaFoldDB" id="A0A0F9VML6"/>
<reference evidence="1" key="1">
    <citation type="journal article" date="2015" name="Nature">
        <title>Complex archaea that bridge the gap between prokaryotes and eukaryotes.</title>
        <authorList>
            <person name="Spang A."/>
            <person name="Saw J.H."/>
            <person name="Jorgensen S.L."/>
            <person name="Zaremba-Niedzwiedzka K."/>
            <person name="Martijn J."/>
            <person name="Lind A.E."/>
            <person name="van Eijk R."/>
            <person name="Schleper C."/>
            <person name="Guy L."/>
            <person name="Ettema T.J."/>
        </authorList>
    </citation>
    <scope>NUCLEOTIDE SEQUENCE</scope>
</reference>
<dbReference type="EMBL" id="LAZR01000485">
    <property type="protein sequence ID" value="KKN67038.1"/>
    <property type="molecule type" value="Genomic_DNA"/>
</dbReference>
<protein>
    <submittedName>
        <fullName evidence="1">Uncharacterized protein</fullName>
    </submittedName>
</protein>